<keyword evidence="9 14" id="KW-0460">Magnesium</keyword>
<evidence type="ECO:0000256" key="6">
    <source>
        <dbReference type="ARBA" id="ARBA00022741"/>
    </source>
</evidence>
<dbReference type="GO" id="GO:0046872">
    <property type="term" value="F:metal ion binding"/>
    <property type="evidence" value="ECO:0007669"/>
    <property type="project" value="UniProtKB-UniRule"/>
</dbReference>
<dbReference type="Pfam" id="PF13246">
    <property type="entry name" value="Cation_ATPase"/>
    <property type="match status" value="1"/>
</dbReference>
<feature type="transmembrane region" description="Helical" evidence="14">
    <location>
        <begin position="395"/>
        <end position="418"/>
    </location>
</feature>
<evidence type="ECO:0000259" key="17">
    <source>
        <dbReference type="Pfam" id="PF12409"/>
    </source>
</evidence>
<evidence type="ECO:0000259" key="16">
    <source>
        <dbReference type="Pfam" id="PF00122"/>
    </source>
</evidence>
<reference evidence="18" key="1">
    <citation type="submission" date="2019-03" db="EMBL/GenBank/DDBJ databases">
        <title>Improved annotation for the trematode Fasciola hepatica.</title>
        <authorList>
            <person name="Choi Y.-J."/>
            <person name="Martin J."/>
            <person name="Mitreva M."/>
        </authorList>
    </citation>
    <scope>NUCLEOTIDE SEQUENCE [LARGE SCALE GENOMIC DNA]</scope>
</reference>
<keyword evidence="10 14" id="KW-1278">Translocase</keyword>
<evidence type="ECO:0000256" key="11">
    <source>
        <dbReference type="ARBA" id="ARBA00022989"/>
    </source>
</evidence>
<feature type="region of interest" description="Disordered" evidence="15">
    <location>
        <begin position="885"/>
        <end position="911"/>
    </location>
</feature>
<evidence type="ECO:0000256" key="4">
    <source>
        <dbReference type="ARBA" id="ARBA00022692"/>
    </source>
</evidence>
<dbReference type="FunFam" id="3.40.50.1000:FF:000068">
    <property type="entry name" value="Cation-transporting ATPase"/>
    <property type="match status" value="1"/>
</dbReference>
<dbReference type="EC" id="7.2.2.-" evidence="14"/>
<gene>
    <name evidence="18" type="ORF">D915_003761</name>
</gene>
<evidence type="ECO:0000256" key="12">
    <source>
        <dbReference type="ARBA" id="ARBA00023136"/>
    </source>
</evidence>
<comment type="subcellular location">
    <subcellularLocation>
        <location evidence="1">Late endosome membrane</location>
        <topology evidence="1">Multi-pass membrane protein</topology>
    </subcellularLocation>
    <subcellularLocation>
        <location evidence="14">Membrane</location>
        <topology evidence="14">Multi-pass membrane protein</topology>
    </subcellularLocation>
</comment>
<dbReference type="GO" id="GO:0019829">
    <property type="term" value="F:ATPase-coupled monoatomic cation transmembrane transporter activity"/>
    <property type="evidence" value="ECO:0007669"/>
    <property type="project" value="UniProtKB-UniRule"/>
</dbReference>
<dbReference type="InterPro" id="IPR023298">
    <property type="entry name" value="ATPase_P-typ_TM_dom_sf"/>
</dbReference>
<dbReference type="PANTHER" id="PTHR45630">
    <property type="entry name" value="CATION-TRANSPORTING ATPASE-RELATED"/>
    <property type="match status" value="1"/>
</dbReference>
<name>A0A4E0RDJ6_FASHE</name>
<dbReference type="SUPFAM" id="SSF81660">
    <property type="entry name" value="Metal cation-transporting ATPase, ATP-binding domain N"/>
    <property type="match status" value="1"/>
</dbReference>
<comment type="similarity">
    <text evidence="2 14">Belongs to the cation transport ATPase (P-type) (TC 3.A.3) family. Type V subfamily.</text>
</comment>
<dbReference type="FunFam" id="3.40.1110.10:FF:000026">
    <property type="entry name" value="Cation-transporting ATPase"/>
    <property type="match status" value="1"/>
</dbReference>
<dbReference type="SUPFAM" id="SSF81665">
    <property type="entry name" value="Calcium ATPase, transmembrane domain M"/>
    <property type="match status" value="1"/>
</dbReference>
<dbReference type="Proteomes" id="UP000230066">
    <property type="component" value="Unassembled WGS sequence"/>
</dbReference>
<dbReference type="InterPro" id="IPR059000">
    <property type="entry name" value="ATPase_P-type_domA"/>
</dbReference>
<dbReference type="InterPro" id="IPR036412">
    <property type="entry name" value="HAD-like_sf"/>
</dbReference>
<protein>
    <recommendedName>
        <fullName evidence="14">Cation-transporting ATPase</fullName>
        <ecNumber evidence="14">7.2.2.-</ecNumber>
    </recommendedName>
</protein>
<comment type="catalytic activity">
    <reaction evidence="13 14">
        <text>ATP + H2O = ADP + phosphate + H(+)</text>
        <dbReference type="Rhea" id="RHEA:13065"/>
        <dbReference type="ChEBI" id="CHEBI:15377"/>
        <dbReference type="ChEBI" id="CHEBI:15378"/>
        <dbReference type="ChEBI" id="CHEBI:30616"/>
        <dbReference type="ChEBI" id="CHEBI:43474"/>
        <dbReference type="ChEBI" id="CHEBI:456216"/>
    </reaction>
</comment>
<dbReference type="InterPro" id="IPR006544">
    <property type="entry name" value="P-type_TPase_V"/>
</dbReference>
<dbReference type="InterPro" id="IPR001757">
    <property type="entry name" value="P_typ_ATPase"/>
</dbReference>
<dbReference type="PANTHER" id="PTHR45630:SF8">
    <property type="entry name" value="CATION-TRANSPORTING ATPASE"/>
    <property type="match status" value="1"/>
</dbReference>
<keyword evidence="4 14" id="KW-0812">Transmembrane</keyword>
<proteinExistence type="inferred from homology"/>
<dbReference type="GO" id="GO:0005524">
    <property type="term" value="F:ATP binding"/>
    <property type="evidence" value="ECO:0007669"/>
    <property type="project" value="UniProtKB-UniRule"/>
</dbReference>
<organism evidence="18 19">
    <name type="scientific">Fasciola hepatica</name>
    <name type="common">Liver fluke</name>
    <dbReference type="NCBI Taxonomy" id="6192"/>
    <lineage>
        <taxon>Eukaryota</taxon>
        <taxon>Metazoa</taxon>
        <taxon>Spiralia</taxon>
        <taxon>Lophotrochozoa</taxon>
        <taxon>Platyhelminthes</taxon>
        <taxon>Trematoda</taxon>
        <taxon>Digenea</taxon>
        <taxon>Plagiorchiida</taxon>
        <taxon>Echinostomata</taxon>
        <taxon>Echinostomatoidea</taxon>
        <taxon>Fasciolidae</taxon>
        <taxon>Fasciola</taxon>
    </lineage>
</organism>
<dbReference type="GO" id="GO:0140358">
    <property type="term" value="F:P-type transmembrane transporter activity"/>
    <property type="evidence" value="ECO:0007669"/>
    <property type="project" value="InterPro"/>
</dbReference>
<feature type="region of interest" description="Disordered" evidence="15">
    <location>
        <begin position="754"/>
        <end position="793"/>
    </location>
</feature>
<dbReference type="Gene3D" id="2.70.150.10">
    <property type="entry name" value="Calcium-transporting ATPase, cytoplasmic transduction domain A"/>
    <property type="match status" value="1"/>
</dbReference>
<dbReference type="PROSITE" id="PS00154">
    <property type="entry name" value="ATPASE_E1_E2"/>
    <property type="match status" value="1"/>
</dbReference>
<dbReference type="GO" id="GO:0015203">
    <property type="term" value="F:polyamine transmembrane transporter activity"/>
    <property type="evidence" value="ECO:0007669"/>
    <property type="project" value="TreeGrafter"/>
</dbReference>
<evidence type="ECO:0000256" key="10">
    <source>
        <dbReference type="ARBA" id="ARBA00022967"/>
    </source>
</evidence>
<evidence type="ECO:0000256" key="1">
    <source>
        <dbReference type="ARBA" id="ARBA00004107"/>
    </source>
</evidence>
<dbReference type="EMBL" id="JXXN02001082">
    <property type="protein sequence ID" value="THD25573.1"/>
    <property type="molecule type" value="Genomic_DNA"/>
</dbReference>
<feature type="transmembrane region" description="Helical" evidence="14">
    <location>
        <begin position="1227"/>
        <end position="1248"/>
    </location>
</feature>
<dbReference type="NCBIfam" id="TIGR01494">
    <property type="entry name" value="ATPase_P-type"/>
    <property type="match status" value="2"/>
</dbReference>
<keyword evidence="12 14" id="KW-0472">Membrane</keyword>
<dbReference type="GO" id="GO:0006874">
    <property type="term" value="P:intracellular calcium ion homeostasis"/>
    <property type="evidence" value="ECO:0007669"/>
    <property type="project" value="TreeGrafter"/>
</dbReference>
<dbReference type="SUPFAM" id="SSF81653">
    <property type="entry name" value="Calcium ATPase, transduction domain A"/>
    <property type="match status" value="1"/>
</dbReference>
<feature type="transmembrane region" description="Helical" evidence="14">
    <location>
        <begin position="1051"/>
        <end position="1070"/>
    </location>
</feature>
<evidence type="ECO:0000256" key="5">
    <source>
        <dbReference type="ARBA" id="ARBA00022723"/>
    </source>
</evidence>
<dbReference type="Pfam" id="PF00122">
    <property type="entry name" value="E1-E2_ATPase"/>
    <property type="match status" value="1"/>
</dbReference>
<dbReference type="InterPro" id="IPR047819">
    <property type="entry name" value="P5A-ATPase_N"/>
</dbReference>
<feature type="region of interest" description="Disordered" evidence="15">
    <location>
        <begin position="1319"/>
        <end position="1339"/>
    </location>
</feature>
<feature type="transmembrane region" description="Helical" evidence="14">
    <location>
        <begin position="1160"/>
        <end position="1179"/>
    </location>
</feature>
<evidence type="ECO:0000256" key="15">
    <source>
        <dbReference type="SAM" id="MobiDB-lite"/>
    </source>
</evidence>
<evidence type="ECO:0000256" key="7">
    <source>
        <dbReference type="ARBA" id="ARBA00022753"/>
    </source>
</evidence>
<feature type="compositionally biased region" description="Polar residues" evidence="15">
    <location>
        <begin position="762"/>
        <end position="771"/>
    </location>
</feature>
<dbReference type="SUPFAM" id="SSF56784">
    <property type="entry name" value="HAD-like"/>
    <property type="match status" value="1"/>
</dbReference>
<dbReference type="InterPro" id="IPR018303">
    <property type="entry name" value="ATPase_P-typ_P_site"/>
</dbReference>
<feature type="transmembrane region" description="Helical" evidence="14">
    <location>
        <begin position="434"/>
        <end position="454"/>
    </location>
</feature>
<feature type="domain" description="P-type ATPase A" evidence="16">
    <location>
        <begin position="271"/>
        <end position="381"/>
    </location>
</feature>
<accession>A0A4E0RDJ6</accession>
<evidence type="ECO:0000313" key="18">
    <source>
        <dbReference type="EMBL" id="THD25573.1"/>
    </source>
</evidence>
<dbReference type="Gene3D" id="3.40.1110.10">
    <property type="entry name" value="Calcium-transporting ATPase, cytoplasmic domain N"/>
    <property type="match status" value="1"/>
</dbReference>
<dbReference type="InterPro" id="IPR023299">
    <property type="entry name" value="ATPase_P-typ_cyto_dom_N"/>
</dbReference>
<evidence type="ECO:0000256" key="8">
    <source>
        <dbReference type="ARBA" id="ARBA00022840"/>
    </source>
</evidence>
<feature type="domain" description="P5B-type ATPase N-terminal" evidence="17">
    <location>
        <begin position="33"/>
        <end position="143"/>
    </location>
</feature>
<feature type="transmembrane region" description="Helical" evidence="14">
    <location>
        <begin position="221"/>
        <end position="241"/>
    </location>
</feature>
<dbReference type="InterPro" id="IPR008250">
    <property type="entry name" value="ATPase_P-typ_transduc_dom_A_sf"/>
</dbReference>
<keyword evidence="6 14" id="KW-0547">Nucleotide-binding</keyword>
<keyword evidence="5 14" id="KW-0479">Metal-binding</keyword>
<evidence type="ECO:0000256" key="3">
    <source>
        <dbReference type="ARBA" id="ARBA00022553"/>
    </source>
</evidence>
<dbReference type="InterPro" id="IPR023214">
    <property type="entry name" value="HAD_sf"/>
</dbReference>
<dbReference type="FunFam" id="1.20.1110.10:FF:000023">
    <property type="entry name" value="Cation-transporting ATPase"/>
    <property type="match status" value="1"/>
</dbReference>
<keyword evidence="19" id="KW-1185">Reference proteome</keyword>
<feature type="compositionally biased region" description="Basic residues" evidence="15">
    <location>
        <begin position="1454"/>
        <end position="1464"/>
    </location>
</feature>
<dbReference type="Pfam" id="PF12409">
    <property type="entry name" value="P5-ATPase"/>
    <property type="match status" value="1"/>
</dbReference>
<evidence type="ECO:0000256" key="2">
    <source>
        <dbReference type="ARBA" id="ARBA00006000"/>
    </source>
</evidence>
<dbReference type="Gene3D" id="3.40.50.1000">
    <property type="entry name" value="HAD superfamily/HAD-like"/>
    <property type="match status" value="2"/>
</dbReference>
<dbReference type="GO" id="GO:0016887">
    <property type="term" value="F:ATP hydrolysis activity"/>
    <property type="evidence" value="ECO:0007669"/>
    <property type="project" value="InterPro"/>
</dbReference>
<keyword evidence="3" id="KW-0597">Phosphoprotein</keyword>
<feature type="transmembrane region" description="Helical" evidence="14">
    <location>
        <begin position="1076"/>
        <end position="1095"/>
    </location>
</feature>
<keyword evidence="11 14" id="KW-1133">Transmembrane helix</keyword>
<sequence length="1487" mass="166915">MDREVEDNGRSSRLGALSKGKILEGDGTPVDAVAYSTCYPRMTFTFVGYFLTLGILWLVFHWFPHWKLKCTYKRSSFSEAQMILIKVRSLVVTLQPFQDSCGKFFTQKVVKPGYGVRLQNDDKTEEDMHNAYFMYKKLKYVWSQSSEQFELLRPWDEQTYSELFPARPLPEEVVHQRRALYGPNVIAVHLTPIINMLVNECLNPFYCFQAFSCALWFSDEYYMYASCIVLISAISIITQIYEMRKNQRALKKTVCGSSPVLVCREVNGFTEFSEVDSTELVPGDIFEIPRNGCVMHCDAILLSGNCILNESTLTGESVPVTKTPLPQREKDEMLNVRSIARHVLFGGTAVIQTRNYANERVLALVIRTGFRTAKGELVRAILFPKPLKFKFTQDALKFVAALALLAVVGFGVSIYFMYRSGSTVKSIVLRSLDLITVCVPPALPMAMTVGVVFAQRRLRSKHIYCINPSLINVCGVINLTCFDKTGTLTEDGLDLWGVVPMLNGRFVDPHFDPSEFDRGPLLESMATCHSLTLIEGVLSGDPLDLKMFQSTKWEFIEETEDHCKFDMAVPAIVRPCTQNSSDNFDLVTKHEVEKLPYEVGILRQFPFTSSLQRMSVIARVLDSSHFSVYTKGAPEMIESLCRRDTIPSNFHSVLLEYTREGYRVLALAWRPLKISYTRMLKIHRERVEQDLLFLGLLVMENRLKPESASVIQVLRNANVRPVMVTGDNMLTAVSVARDCEMIDELDRIVIVSAKPPPEPLTTRDSSPTDLTAASAGGDVSWANHRPPVSPDMGLTTNPPPDMASGACSGQPTAYSAIFGDHQIAPLVEFHYAEDLHKPVTEVTATNVTAARNLRREMSKKNRRCRPPKERTTFTTFYEAVPVEQPEADRPPGTIGVGERSSNSLFDSLSPKSRSKTITSATAHRINIRMIDRPDFHLAISGKTWAIIKEHYPWLIPKLVVKGTVFARFSPDQKTQLVEALQSVGYFVAMCGDGANDCGALKAAHAGVSLSEAEASVASPFTSKQQNIGCVPTLIREGRCALVTSFGTLKFITGYSLVQSISVISLFYIGSSLSDGQFLYIDLFLITSLSVTFGYTKPYPHLSIKPPRMRLLSTITLLSLCCQIAAHLATQVTAFVLVRVQPWYIPLFNLSEDYELSNYESTVLFTVASYQYLILVVVFSKGAPYRRSMVTNYFFIVNVAVCFVCTLCITASNFGIRNTWFSLVLIPSPMYVLMLHLMVLANFLFCYLIESLVEGVAFRQQLVHIRRALFPRRVQRKDYERIREEIDRLAGSWPPLIRSASVQALPKELFQDIDVAPPASKSSVRQRKRNISGMSTETEDEELLPAGHLTETVVFCAPLAGSAAHSQQPTPLSHVHKAVGHGEVISRSSATLRRRSHSFDVSELEAWKQHRPPITESTLEENGDLVNNQTGPCKFLDMPDSMFHRPDETTNLPRMHVREKRKRHQSTGPQSEPIYAKTVNRAPGDKLE</sequence>
<feature type="transmembrane region" description="Helical" evidence="14">
    <location>
        <begin position="46"/>
        <end position="64"/>
    </location>
</feature>
<feature type="transmembrane region" description="Helical" evidence="14">
    <location>
        <begin position="1116"/>
        <end position="1140"/>
    </location>
</feature>
<comment type="caution">
    <text evidence="18">The sequence shown here is derived from an EMBL/GenBank/DDBJ whole genome shotgun (WGS) entry which is preliminary data.</text>
</comment>
<feature type="transmembrane region" description="Helical" evidence="14">
    <location>
        <begin position="1191"/>
        <end position="1215"/>
    </location>
</feature>
<evidence type="ECO:0000256" key="14">
    <source>
        <dbReference type="RuleBase" id="RU362082"/>
    </source>
</evidence>
<evidence type="ECO:0000256" key="13">
    <source>
        <dbReference type="ARBA" id="ARBA00049360"/>
    </source>
</evidence>
<feature type="transmembrane region" description="Helical" evidence="14">
    <location>
        <begin position="179"/>
        <end position="198"/>
    </location>
</feature>
<dbReference type="NCBIfam" id="TIGR01657">
    <property type="entry name" value="P-ATPase-V"/>
    <property type="match status" value="1"/>
</dbReference>
<keyword evidence="8 14" id="KW-0067">ATP-binding</keyword>
<dbReference type="GO" id="GO:0031902">
    <property type="term" value="C:late endosome membrane"/>
    <property type="evidence" value="ECO:0007669"/>
    <property type="project" value="UniProtKB-SubCell"/>
</dbReference>
<dbReference type="PRINTS" id="PR00119">
    <property type="entry name" value="CATATPASE"/>
</dbReference>
<feature type="compositionally biased region" description="Polar residues" evidence="15">
    <location>
        <begin position="899"/>
        <end position="911"/>
    </location>
</feature>
<keyword evidence="7" id="KW-0967">Endosome</keyword>
<feature type="region of interest" description="Disordered" evidence="15">
    <location>
        <begin position="1442"/>
        <end position="1487"/>
    </location>
</feature>
<evidence type="ECO:0000313" key="19">
    <source>
        <dbReference type="Proteomes" id="UP000230066"/>
    </source>
</evidence>
<evidence type="ECO:0000256" key="9">
    <source>
        <dbReference type="ARBA" id="ARBA00022842"/>
    </source>
</evidence>